<dbReference type="Pfam" id="PF12680">
    <property type="entry name" value="SnoaL_2"/>
    <property type="match status" value="1"/>
</dbReference>
<proteinExistence type="predicted"/>
<dbReference type="Gene3D" id="3.10.450.50">
    <property type="match status" value="1"/>
</dbReference>
<dbReference type="InterPro" id="IPR032710">
    <property type="entry name" value="NTF2-like_dom_sf"/>
</dbReference>
<dbReference type="SUPFAM" id="SSF54427">
    <property type="entry name" value="NTF2-like"/>
    <property type="match status" value="1"/>
</dbReference>
<dbReference type="RefSeq" id="WP_185057354.1">
    <property type="nucleotide sequence ID" value="NZ_BAABIX010000092.1"/>
</dbReference>
<accession>A0A840PNU2</accession>
<sequence>MSDTVNPVIQRNLETVEAHFHNENPDDVDKAIALYTDDIVWEAPSRGQVYYNSAAVKEAYLDIFATVKITQLTLLRQVATETSVFTDHIGECEVIGDRMPNLPFPVGTKIRARLIHMFEMRDGKIAREIAYEIWREKGSAVDHDDIPADAVVVPL</sequence>
<organism evidence="2 3">
    <name type="scientific">Thermocatellispora tengchongensis</name>
    <dbReference type="NCBI Taxonomy" id="1073253"/>
    <lineage>
        <taxon>Bacteria</taxon>
        <taxon>Bacillati</taxon>
        <taxon>Actinomycetota</taxon>
        <taxon>Actinomycetes</taxon>
        <taxon>Streptosporangiales</taxon>
        <taxon>Streptosporangiaceae</taxon>
        <taxon>Thermocatellispora</taxon>
    </lineage>
</organism>
<dbReference type="AlphaFoldDB" id="A0A840PNU2"/>
<evidence type="ECO:0000313" key="2">
    <source>
        <dbReference type="EMBL" id="MBB5140579.1"/>
    </source>
</evidence>
<comment type="caution">
    <text evidence="2">The sequence shown here is derived from an EMBL/GenBank/DDBJ whole genome shotgun (WGS) entry which is preliminary data.</text>
</comment>
<keyword evidence="2" id="KW-0413">Isomerase</keyword>
<reference evidence="2 3" key="1">
    <citation type="submission" date="2020-08" db="EMBL/GenBank/DDBJ databases">
        <title>Genomic Encyclopedia of Type Strains, Phase IV (KMG-IV): sequencing the most valuable type-strain genomes for metagenomic binning, comparative biology and taxonomic classification.</title>
        <authorList>
            <person name="Goeker M."/>
        </authorList>
    </citation>
    <scope>NUCLEOTIDE SEQUENCE [LARGE SCALE GENOMIC DNA]</scope>
    <source>
        <strain evidence="2 3">DSM 45615</strain>
    </source>
</reference>
<keyword evidence="3" id="KW-1185">Reference proteome</keyword>
<evidence type="ECO:0000313" key="3">
    <source>
        <dbReference type="Proteomes" id="UP000578449"/>
    </source>
</evidence>
<gene>
    <name evidence="2" type="ORF">HNP84_010348</name>
</gene>
<dbReference type="EMBL" id="JACHGN010000049">
    <property type="protein sequence ID" value="MBB5140579.1"/>
    <property type="molecule type" value="Genomic_DNA"/>
</dbReference>
<evidence type="ECO:0000259" key="1">
    <source>
        <dbReference type="Pfam" id="PF12680"/>
    </source>
</evidence>
<dbReference type="Proteomes" id="UP000578449">
    <property type="component" value="Unassembled WGS sequence"/>
</dbReference>
<protein>
    <submittedName>
        <fullName evidence="2">Ketosteroid isomerase-like protein</fullName>
    </submittedName>
</protein>
<dbReference type="InterPro" id="IPR037401">
    <property type="entry name" value="SnoaL-like"/>
</dbReference>
<feature type="domain" description="SnoaL-like" evidence="1">
    <location>
        <begin position="16"/>
        <end position="127"/>
    </location>
</feature>
<dbReference type="GO" id="GO:0016853">
    <property type="term" value="F:isomerase activity"/>
    <property type="evidence" value="ECO:0007669"/>
    <property type="project" value="UniProtKB-KW"/>
</dbReference>
<name>A0A840PNU2_9ACTN</name>